<organism evidence="1 2">
    <name type="scientific">Clavispora lusitaniae</name>
    <name type="common">Candida lusitaniae</name>
    <dbReference type="NCBI Taxonomy" id="36911"/>
    <lineage>
        <taxon>Eukaryota</taxon>
        <taxon>Fungi</taxon>
        <taxon>Dikarya</taxon>
        <taxon>Ascomycota</taxon>
        <taxon>Saccharomycotina</taxon>
        <taxon>Pichiomycetes</taxon>
        <taxon>Metschnikowiaceae</taxon>
        <taxon>Clavispora</taxon>
    </lineage>
</organism>
<proteinExistence type="predicted"/>
<gene>
    <name evidence="1" type="ORF">EJF14_11137</name>
</gene>
<dbReference type="Proteomes" id="UP000326582">
    <property type="component" value="Chromosome 1"/>
</dbReference>
<protein>
    <submittedName>
        <fullName evidence="1">Uncharacterized protein</fullName>
    </submittedName>
</protein>
<evidence type="ECO:0000313" key="2">
    <source>
        <dbReference type="Proteomes" id="UP000326582"/>
    </source>
</evidence>
<name>A0ACD0WER6_CLALS</name>
<evidence type="ECO:0000313" key="1">
    <source>
        <dbReference type="EMBL" id="QFZ26012.1"/>
    </source>
</evidence>
<keyword evidence="2" id="KW-1185">Reference proteome</keyword>
<dbReference type="EMBL" id="CP038484">
    <property type="protein sequence ID" value="QFZ26012.1"/>
    <property type="molecule type" value="Genomic_DNA"/>
</dbReference>
<accession>A0ACD0WER6</accession>
<sequence>MLSSPSSSPSSRMRLARWKTKLRSLSFNGRLSDSPYSIASGCSPESQCFLTPLEVREPEYFTPLTDHVGKALGDETLPPPPPAPRRKLSYGASLPVPEESRPKVRPFVAASKAPIFGQKCFICGEALETKLECEKLVPLACGDCVHSECLSTATECGLHRALSCGRLSHRSSSIKVEAAIFPTCGGAHCMAHKKNAPVVVIDDDITTTLVDDALLALKLSTVGRISEAASEFTQLDWPDGSEDDKREVCERKIRKDSDSSLLSGKAESIPSRRSDSIISGRHDYDSRSDFRFSRASSFDISEKPFLHRPFSDFKSFAGEKPFERESSPAPSSVTNATVSVRISLHEQVPLDHLKSHFIRQMVESCDEMNYLLLVAVGPLRLVDRLRVSIGENYFEAIVYLFLNDLVICCENKAPQFFSFSKLKHIGSPDFSVLQLHFIDSPISLVELFSDVESIIQKWGIALSDSSLSFPSEIFSSTISLSEVIPDKTSFVAQVSPIWEDNESQETSAVTDKNRDDSSHVNCEIPENDVGHLVNNLSSSVLENELSEIFPTKNQTWLSESLLDSSKVKQKNVDPVSASQIGTYVYSSSPTTPLNIYKIPAPSMSSPIDSDSESESDSDDEAIRDAIRGKLHIH</sequence>
<reference evidence="2" key="1">
    <citation type="journal article" date="2019" name="MBio">
        <title>Comparative genomics for the elucidation of multidrug resistance (MDR) in Candida lusitaniae.</title>
        <authorList>
            <person name="Kannan A."/>
            <person name="Asner S.A."/>
            <person name="Trachsel E."/>
            <person name="Kelly S."/>
            <person name="Parker J."/>
            <person name="Sanglard D."/>
        </authorList>
    </citation>
    <scope>NUCLEOTIDE SEQUENCE [LARGE SCALE GENOMIC DNA]</scope>
    <source>
        <strain evidence="2">P1</strain>
    </source>
</reference>